<evidence type="ECO:0000256" key="6">
    <source>
        <dbReference type="ARBA" id="ARBA00023136"/>
    </source>
</evidence>
<feature type="compositionally biased region" description="Basic and acidic residues" evidence="8">
    <location>
        <begin position="359"/>
        <end position="394"/>
    </location>
</feature>
<keyword evidence="2 7" id="KW-1003">Cell membrane</keyword>
<keyword evidence="6 7" id="KW-0472">Membrane</keyword>
<dbReference type="GO" id="GO:0042158">
    <property type="term" value="P:lipoprotein biosynthetic process"/>
    <property type="evidence" value="ECO:0007669"/>
    <property type="project" value="UniProtKB-UniRule"/>
</dbReference>
<dbReference type="AlphaFoldDB" id="A0A8J3VGF4"/>
<dbReference type="HAMAP" id="MF_01147">
    <property type="entry name" value="Lgt"/>
    <property type="match status" value="1"/>
</dbReference>
<evidence type="ECO:0000256" key="7">
    <source>
        <dbReference type="HAMAP-Rule" id="MF_01147"/>
    </source>
</evidence>
<dbReference type="GO" id="GO:0008961">
    <property type="term" value="F:phosphatidylglycerol-prolipoprotein diacylglyceryl transferase activity"/>
    <property type="evidence" value="ECO:0007669"/>
    <property type="project" value="UniProtKB-UniRule"/>
</dbReference>
<dbReference type="InterPro" id="IPR001640">
    <property type="entry name" value="Lgt"/>
</dbReference>
<feature type="transmembrane region" description="Helical" evidence="7">
    <location>
        <begin position="29"/>
        <end position="47"/>
    </location>
</feature>
<dbReference type="PROSITE" id="PS01311">
    <property type="entry name" value="LGT"/>
    <property type="match status" value="1"/>
</dbReference>
<keyword evidence="3 7" id="KW-0808">Transferase</keyword>
<name>A0A8J3VGF4_9ACTN</name>
<comment type="pathway">
    <text evidence="7">Protein modification; lipoprotein biosynthesis (diacylglyceryl transfer).</text>
</comment>
<comment type="subcellular location">
    <subcellularLocation>
        <location evidence="7">Cell membrane</location>
        <topology evidence="7">Multi-pass membrane protein</topology>
    </subcellularLocation>
</comment>
<dbReference type="NCBIfam" id="TIGR00544">
    <property type="entry name" value="lgt"/>
    <property type="match status" value="1"/>
</dbReference>
<evidence type="ECO:0000313" key="10">
    <source>
        <dbReference type="Proteomes" id="UP000612899"/>
    </source>
</evidence>
<dbReference type="GO" id="GO:0005886">
    <property type="term" value="C:plasma membrane"/>
    <property type="evidence" value="ECO:0007669"/>
    <property type="project" value="UniProtKB-SubCell"/>
</dbReference>
<comment type="function">
    <text evidence="7">Catalyzes the transfer of the diacylglyceryl group from phosphatidylglycerol to the sulfhydryl group of the N-terminal cysteine of a prolipoprotein, the first step in the formation of mature lipoproteins.</text>
</comment>
<feature type="compositionally biased region" description="Low complexity" evidence="8">
    <location>
        <begin position="322"/>
        <end position="353"/>
    </location>
</feature>
<feature type="binding site" evidence="7">
    <location>
        <position position="150"/>
    </location>
    <ligand>
        <name>a 1,2-diacyl-sn-glycero-3-phospho-(1'-sn-glycerol)</name>
        <dbReference type="ChEBI" id="CHEBI:64716"/>
    </ligand>
</feature>
<feature type="transmembrane region" description="Helical" evidence="7">
    <location>
        <begin position="266"/>
        <end position="284"/>
    </location>
</feature>
<feature type="transmembrane region" description="Helical" evidence="7">
    <location>
        <begin position="102"/>
        <end position="124"/>
    </location>
</feature>
<dbReference type="PANTHER" id="PTHR30589:SF0">
    <property type="entry name" value="PHOSPHATIDYLGLYCEROL--PROLIPOPROTEIN DIACYLGLYCERYL TRANSFERASE"/>
    <property type="match status" value="1"/>
</dbReference>
<dbReference type="PANTHER" id="PTHR30589">
    <property type="entry name" value="PROLIPOPROTEIN DIACYLGLYCERYL TRANSFERASE"/>
    <property type="match status" value="1"/>
</dbReference>
<keyword evidence="5 7" id="KW-1133">Transmembrane helix</keyword>
<feature type="transmembrane region" description="Helical" evidence="7">
    <location>
        <begin position="131"/>
        <end position="149"/>
    </location>
</feature>
<evidence type="ECO:0000256" key="4">
    <source>
        <dbReference type="ARBA" id="ARBA00022692"/>
    </source>
</evidence>
<accession>A0A8J3VGF4</accession>
<evidence type="ECO:0000256" key="8">
    <source>
        <dbReference type="SAM" id="MobiDB-lite"/>
    </source>
</evidence>
<comment type="similarity">
    <text evidence="1 7">Belongs to the Lgt family.</text>
</comment>
<protein>
    <recommendedName>
        <fullName evidence="7">Phosphatidylglycerol--prolipoprotein diacylglyceryl transferase</fullName>
        <ecNumber evidence="7">2.5.1.145</ecNumber>
    </recommendedName>
</protein>
<sequence>MFAPVTLASIPSPSTAVWHLDLGFVTIPLRAYALCIIAGIVVACIVTDRRMRSRGAPPWAVLDIAMWAVPFGIIGARIYHVISSPDDYFGHGMEGFGKAFKIWEGGLGIWGAVAGGAVGAWLGCRQLGIKFTFVADCIAVGLPLAQAVGRLGNWFNNELYGGQTSAPWGLQVHQMSTGGPGEPPVGQALVGPDGEPLLREGLYHPTFLYELLWNLGVAGLVYWLDKRFKFGKGRAFAVYVMAYTTGRVWIEAMRTDPAEVILGQRINVWVSIIVFAGALAYFLLKKGPQEFLIPLTEGKGFQVVTEEEFLAFQAEGARPEASADAVADADGQGAQSPPAAVADDVAAAPAPSANGSEADVAKAEADAARADDADADAKDTTVSEEKDPSTASKD</sequence>
<dbReference type="RefSeq" id="WP_203908878.1">
    <property type="nucleotide sequence ID" value="NZ_BONY01000016.1"/>
</dbReference>
<gene>
    <name evidence="7" type="primary">lgt</name>
    <name evidence="9" type="ORF">Rhe02_30730</name>
</gene>
<dbReference type="UniPathway" id="UPA00664"/>
<dbReference type="EMBL" id="BONY01000016">
    <property type="protein sequence ID" value="GIH05006.1"/>
    <property type="molecule type" value="Genomic_DNA"/>
</dbReference>
<keyword evidence="10" id="KW-1185">Reference proteome</keyword>
<evidence type="ECO:0000256" key="1">
    <source>
        <dbReference type="ARBA" id="ARBA00007150"/>
    </source>
</evidence>
<evidence type="ECO:0000256" key="2">
    <source>
        <dbReference type="ARBA" id="ARBA00022475"/>
    </source>
</evidence>
<feature type="transmembrane region" description="Helical" evidence="7">
    <location>
        <begin position="206"/>
        <end position="224"/>
    </location>
</feature>
<keyword evidence="4 7" id="KW-0812">Transmembrane</keyword>
<proteinExistence type="inferred from homology"/>
<evidence type="ECO:0000256" key="3">
    <source>
        <dbReference type="ARBA" id="ARBA00022679"/>
    </source>
</evidence>
<feature type="region of interest" description="Disordered" evidence="8">
    <location>
        <begin position="321"/>
        <end position="394"/>
    </location>
</feature>
<comment type="caution">
    <text evidence="9">The sequence shown here is derived from an EMBL/GenBank/DDBJ whole genome shotgun (WGS) entry which is preliminary data.</text>
</comment>
<dbReference type="Proteomes" id="UP000612899">
    <property type="component" value="Unassembled WGS sequence"/>
</dbReference>
<reference evidence="9" key="1">
    <citation type="submission" date="2021-01" db="EMBL/GenBank/DDBJ databases">
        <title>Whole genome shotgun sequence of Rhizocola hellebori NBRC 109834.</title>
        <authorList>
            <person name="Komaki H."/>
            <person name="Tamura T."/>
        </authorList>
    </citation>
    <scope>NUCLEOTIDE SEQUENCE</scope>
    <source>
        <strain evidence="9">NBRC 109834</strain>
    </source>
</reference>
<evidence type="ECO:0000256" key="5">
    <source>
        <dbReference type="ARBA" id="ARBA00022989"/>
    </source>
</evidence>
<feature type="transmembrane region" description="Helical" evidence="7">
    <location>
        <begin position="59"/>
        <end position="82"/>
    </location>
</feature>
<organism evidence="9 10">
    <name type="scientific">Rhizocola hellebori</name>
    <dbReference type="NCBI Taxonomy" id="1392758"/>
    <lineage>
        <taxon>Bacteria</taxon>
        <taxon>Bacillati</taxon>
        <taxon>Actinomycetota</taxon>
        <taxon>Actinomycetes</taxon>
        <taxon>Micromonosporales</taxon>
        <taxon>Micromonosporaceae</taxon>
        <taxon>Rhizocola</taxon>
    </lineage>
</organism>
<dbReference type="Pfam" id="PF01790">
    <property type="entry name" value="LGT"/>
    <property type="match status" value="1"/>
</dbReference>
<comment type="catalytic activity">
    <reaction evidence="7">
        <text>L-cysteinyl-[prolipoprotein] + a 1,2-diacyl-sn-glycero-3-phospho-(1'-sn-glycerol) = an S-1,2-diacyl-sn-glyceryl-L-cysteinyl-[prolipoprotein] + sn-glycerol 1-phosphate + H(+)</text>
        <dbReference type="Rhea" id="RHEA:56712"/>
        <dbReference type="Rhea" id="RHEA-COMP:14679"/>
        <dbReference type="Rhea" id="RHEA-COMP:14680"/>
        <dbReference type="ChEBI" id="CHEBI:15378"/>
        <dbReference type="ChEBI" id="CHEBI:29950"/>
        <dbReference type="ChEBI" id="CHEBI:57685"/>
        <dbReference type="ChEBI" id="CHEBI:64716"/>
        <dbReference type="ChEBI" id="CHEBI:140658"/>
        <dbReference type="EC" id="2.5.1.145"/>
    </reaction>
</comment>
<dbReference type="EC" id="2.5.1.145" evidence="7"/>
<evidence type="ECO:0000313" key="9">
    <source>
        <dbReference type="EMBL" id="GIH05006.1"/>
    </source>
</evidence>